<sequence>MTEDKTSSTSLWDLPDITDAEAQKQSGTNALNKPRRWQYEPPEADHVEEAEAKPLTAEELEQIREAARQEGYQEGLKQGFEDGHQQGLQQGKEEGLTLGQEEGREQGITQGQEEVAEQLSALAQVIDELQQPLQVVDKQVREQLLQMVIELARQVCLVEVTQSIDVIKQSVEKALDVLPVTDERVVIHLHPDDLEILTEHYGEDTLKDNGWLLSKDELQQRGGCRVTTESSSVDFTLAARMQDVFSQVLGRTDVSDESN</sequence>
<evidence type="ECO:0000256" key="3">
    <source>
        <dbReference type="ARBA" id="ARBA00006602"/>
    </source>
</evidence>
<evidence type="ECO:0000256" key="9">
    <source>
        <dbReference type="ARBA" id="ARBA00023225"/>
    </source>
</evidence>
<protein>
    <recommendedName>
        <fullName evidence="4">Flagellar assembly protein FliH</fullName>
    </recommendedName>
</protein>
<comment type="caution">
    <text evidence="12">The sequence shown here is derived from an EMBL/GenBank/DDBJ whole genome shotgun (WGS) entry which is preliminary data.</text>
</comment>
<evidence type="ECO:0000313" key="12">
    <source>
        <dbReference type="EMBL" id="RUO80880.1"/>
    </source>
</evidence>
<comment type="function">
    <text evidence="1">Needed for flagellar regrowth and assembly.</text>
</comment>
<proteinExistence type="inferred from homology"/>
<evidence type="ECO:0000256" key="2">
    <source>
        <dbReference type="ARBA" id="ARBA00004496"/>
    </source>
</evidence>
<keyword evidence="6" id="KW-0963">Cytoplasm</keyword>
<keyword evidence="13" id="KW-1185">Reference proteome</keyword>
<dbReference type="GO" id="GO:0009288">
    <property type="term" value="C:bacterial-type flagellum"/>
    <property type="evidence" value="ECO:0007669"/>
    <property type="project" value="InterPro"/>
</dbReference>
<evidence type="ECO:0000256" key="8">
    <source>
        <dbReference type="ARBA" id="ARBA00022927"/>
    </source>
</evidence>
<dbReference type="GO" id="GO:0005829">
    <property type="term" value="C:cytosol"/>
    <property type="evidence" value="ECO:0007669"/>
    <property type="project" value="TreeGrafter"/>
</dbReference>
<dbReference type="RefSeq" id="WP_126841407.1">
    <property type="nucleotide sequence ID" value="NZ_PIQH01000003.1"/>
</dbReference>
<dbReference type="EMBL" id="PIQH01000003">
    <property type="protein sequence ID" value="RUO80880.1"/>
    <property type="molecule type" value="Genomic_DNA"/>
</dbReference>
<evidence type="ECO:0000259" key="11">
    <source>
        <dbReference type="Pfam" id="PF02108"/>
    </source>
</evidence>
<dbReference type="PANTHER" id="PTHR34982:SF1">
    <property type="entry name" value="FLAGELLAR ASSEMBLY PROTEIN FLIH"/>
    <property type="match status" value="1"/>
</dbReference>
<feature type="compositionally biased region" description="Basic and acidic residues" evidence="10">
    <location>
        <begin position="43"/>
        <end position="52"/>
    </location>
</feature>
<keyword evidence="12" id="KW-0282">Flagellum</keyword>
<feature type="region of interest" description="Disordered" evidence="10">
    <location>
        <begin position="1"/>
        <end position="68"/>
    </location>
</feature>
<keyword evidence="12" id="KW-0969">Cilium</keyword>
<evidence type="ECO:0000256" key="1">
    <source>
        <dbReference type="ARBA" id="ARBA00003041"/>
    </source>
</evidence>
<comment type="similarity">
    <text evidence="3">Belongs to the FliH family.</text>
</comment>
<dbReference type="InterPro" id="IPR000563">
    <property type="entry name" value="Flag_FliH"/>
</dbReference>
<dbReference type="OrthoDB" id="8480773at2"/>
<dbReference type="GO" id="GO:0003774">
    <property type="term" value="F:cytoskeletal motor activity"/>
    <property type="evidence" value="ECO:0007669"/>
    <property type="project" value="InterPro"/>
</dbReference>
<reference evidence="12 13" key="1">
    <citation type="journal article" date="2011" name="Front. Microbiol.">
        <title>Genomic signatures of strain selection and enhancement in Bacillus atrophaeus var. globigii, a historical biowarfare simulant.</title>
        <authorList>
            <person name="Gibbons H.S."/>
            <person name="Broomall S.M."/>
            <person name="McNew L.A."/>
            <person name="Daligault H."/>
            <person name="Chapman C."/>
            <person name="Bruce D."/>
            <person name="Karavis M."/>
            <person name="Krepps M."/>
            <person name="McGregor P.A."/>
            <person name="Hong C."/>
            <person name="Park K.H."/>
            <person name="Akmal A."/>
            <person name="Feldman A."/>
            <person name="Lin J.S."/>
            <person name="Chang W.E."/>
            <person name="Higgs B.W."/>
            <person name="Demirev P."/>
            <person name="Lindquist J."/>
            <person name="Liem A."/>
            <person name="Fochler E."/>
            <person name="Read T.D."/>
            <person name="Tapia R."/>
            <person name="Johnson S."/>
            <person name="Bishop-Lilly K.A."/>
            <person name="Detter C."/>
            <person name="Han C."/>
            <person name="Sozhamannan S."/>
            <person name="Rosenzweig C.N."/>
            <person name="Skowronski E.W."/>
        </authorList>
    </citation>
    <scope>NUCLEOTIDE SEQUENCE [LARGE SCALE GENOMIC DNA]</scope>
    <source>
        <strain evidence="12 13">CC-PW-9</strain>
    </source>
</reference>
<evidence type="ECO:0000256" key="6">
    <source>
        <dbReference type="ARBA" id="ARBA00022490"/>
    </source>
</evidence>
<dbReference type="PRINTS" id="PR01003">
    <property type="entry name" value="FLGFLIH"/>
</dbReference>
<dbReference type="GO" id="GO:0015031">
    <property type="term" value="P:protein transport"/>
    <property type="evidence" value="ECO:0007669"/>
    <property type="project" value="UniProtKB-KW"/>
</dbReference>
<keyword evidence="12" id="KW-0966">Cell projection</keyword>
<dbReference type="Proteomes" id="UP000287996">
    <property type="component" value="Unassembled WGS sequence"/>
</dbReference>
<evidence type="ECO:0000313" key="13">
    <source>
        <dbReference type="Proteomes" id="UP000287996"/>
    </source>
</evidence>
<name>A0A432ZSJ5_9GAMM</name>
<evidence type="ECO:0000256" key="5">
    <source>
        <dbReference type="ARBA" id="ARBA00022448"/>
    </source>
</evidence>
<dbReference type="InterPro" id="IPR051472">
    <property type="entry name" value="T3SS_Stator/FliH"/>
</dbReference>
<evidence type="ECO:0000256" key="10">
    <source>
        <dbReference type="SAM" id="MobiDB-lite"/>
    </source>
</evidence>
<dbReference type="NCBIfam" id="NF004270">
    <property type="entry name" value="PRK05687.2-1"/>
    <property type="match status" value="1"/>
</dbReference>
<dbReference type="GO" id="GO:0044781">
    <property type="term" value="P:bacterial-type flagellum organization"/>
    <property type="evidence" value="ECO:0007669"/>
    <property type="project" value="UniProtKB-KW"/>
</dbReference>
<evidence type="ECO:0000256" key="7">
    <source>
        <dbReference type="ARBA" id="ARBA00022795"/>
    </source>
</evidence>
<accession>A0A432ZSJ5</accession>
<dbReference type="Pfam" id="PF02108">
    <property type="entry name" value="FliH"/>
    <property type="match status" value="1"/>
</dbReference>
<keyword evidence="5" id="KW-0813">Transport</keyword>
<dbReference type="AlphaFoldDB" id="A0A432ZSJ5"/>
<organism evidence="12 13">
    <name type="scientific">Idiomarina tyrosinivorans</name>
    <dbReference type="NCBI Taxonomy" id="1445662"/>
    <lineage>
        <taxon>Bacteria</taxon>
        <taxon>Pseudomonadati</taxon>
        <taxon>Pseudomonadota</taxon>
        <taxon>Gammaproteobacteria</taxon>
        <taxon>Alteromonadales</taxon>
        <taxon>Idiomarinaceae</taxon>
        <taxon>Idiomarina</taxon>
    </lineage>
</organism>
<keyword evidence="8" id="KW-0653">Protein transport</keyword>
<feature type="domain" description="Flagellar assembly protein FliH/Type III secretion system HrpE" evidence="11">
    <location>
        <begin position="117"/>
        <end position="243"/>
    </location>
</feature>
<dbReference type="SUPFAM" id="SSF160527">
    <property type="entry name" value="V-type ATPase subunit E-like"/>
    <property type="match status" value="1"/>
</dbReference>
<evidence type="ECO:0000256" key="4">
    <source>
        <dbReference type="ARBA" id="ARBA00016507"/>
    </source>
</evidence>
<dbReference type="InterPro" id="IPR018035">
    <property type="entry name" value="Flagellar_FliH/T3SS_HrpE"/>
</dbReference>
<gene>
    <name evidence="12" type="ORF">CWI84_04665</name>
</gene>
<comment type="subcellular location">
    <subcellularLocation>
        <location evidence="2">Cytoplasm</location>
    </subcellularLocation>
</comment>
<dbReference type="PANTHER" id="PTHR34982">
    <property type="entry name" value="YOP PROTEINS TRANSLOCATION PROTEIN L"/>
    <property type="match status" value="1"/>
</dbReference>
<keyword evidence="9" id="KW-1006">Bacterial flagellum protein export</keyword>
<keyword evidence="7" id="KW-1005">Bacterial flagellum biogenesis</keyword>
<dbReference type="GO" id="GO:0071973">
    <property type="term" value="P:bacterial-type flagellum-dependent cell motility"/>
    <property type="evidence" value="ECO:0007669"/>
    <property type="project" value="InterPro"/>
</dbReference>